<proteinExistence type="predicted"/>
<accession>A0A821HDK0</accession>
<feature type="non-terminal residue" evidence="1">
    <location>
        <position position="33"/>
    </location>
</feature>
<keyword evidence="2" id="KW-1185">Reference proteome</keyword>
<gene>
    <name evidence="1" type="ORF">OVN521_LOCUS47832</name>
</gene>
<evidence type="ECO:0000313" key="1">
    <source>
        <dbReference type="EMBL" id="CAF4683972.1"/>
    </source>
</evidence>
<reference evidence="1" key="1">
    <citation type="submission" date="2021-02" db="EMBL/GenBank/DDBJ databases">
        <authorList>
            <person name="Nowell W R."/>
        </authorList>
    </citation>
    <scope>NUCLEOTIDE SEQUENCE</scope>
</reference>
<protein>
    <submittedName>
        <fullName evidence="1">Uncharacterized protein</fullName>
    </submittedName>
</protein>
<comment type="caution">
    <text evidence="1">The sequence shown here is derived from an EMBL/GenBank/DDBJ whole genome shotgun (WGS) entry which is preliminary data.</text>
</comment>
<organism evidence="1 2">
    <name type="scientific">Rotaria magnacalcarata</name>
    <dbReference type="NCBI Taxonomy" id="392030"/>
    <lineage>
        <taxon>Eukaryota</taxon>
        <taxon>Metazoa</taxon>
        <taxon>Spiralia</taxon>
        <taxon>Gnathifera</taxon>
        <taxon>Rotifera</taxon>
        <taxon>Eurotatoria</taxon>
        <taxon>Bdelloidea</taxon>
        <taxon>Philodinida</taxon>
        <taxon>Philodinidae</taxon>
        <taxon>Rotaria</taxon>
    </lineage>
</organism>
<dbReference type="AlphaFoldDB" id="A0A821HDK0"/>
<dbReference type="Proteomes" id="UP000663866">
    <property type="component" value="Unassembled WGS sequence"/>
</dbReference>
<dbReference type="EMBL" id="CAJOBG010096043">
    <property type="protein sequence ID" value="CAF4683972.1"/>
    <property type="molecule type" value="Genomic_DNA"/>
</dbReference>
<sequence length="33" mass="3848">MAKSYIVDHLQQSDINEEQLEFVVELCGEHDDL</sequence>
<name>A0A821HDK0_9BILA</name>
<evidence type="ECO:0000313" key="2">
    <source>
        <dbReference type="Proteomes" id="UP000663866"/>
    </source>
</evidence>